<comment type="similarity">
    <text evidence="3 12">Belongs to the methylenetetrahydrofolate reductase family.</text>
</comment>
<accession>A0A2G5K229</accession>
<comment type="catalytic activity">
    <reaction evidence="11">
        <text>(6S)-5-methyl-5,6,7,8-tetrahydrofolate + NAD(+) = (6R)-5,10-methylene-5,6,7,8-tetrahydrofolate + NADH + H(+)</text>
        <dbReference type="Rhea" id="RHEA:19821"/>
        <dbReference type="ChEBI" id="CHEBI:15378"/>
        <dbReference type="ChEBI" id="CHEBI:15636"/>
        <dbReference type="ChEBI" id="CHEBI:18608"/>
        <dbReference type="ChEBI" id="CHEBI:57540"/>
        <dbReference type="ChEBI" id="CHEBI:57945"/>
        <dbReference type="EC" id="1.5.1.54"/>
    </reaction>
    <physiologicalReaction direction="right-to-left" evidence="11">
        <dbReference type="Rhea" id="RHEA:19823"/>
    </physiologicalReaction>
</comment>
<gene>
    <name evidence="13" type="ORF">BFP76_08215</name>
</gene>
<dbReference type="EC" id="1.5.1.54" evidence="12"/>
<proteinExistence type="inferred from homology"/>
<evidence type="ECO:0000256" key="1">
    <source>
        <dbReference type="ARBA" id="ARBA00001974"/>
    </source>
</evidence>
<dbReference type="NCBIfam" id="TIGR00676">
    <property type="entry name" value="fadh2"/>
    <property type="match status" value="1"/>
</dbReference>
<dbReference type="InterPro" id="IPR003171">
    <property type="entry name" value="Mehydrof_redctse-like"/>
</dbReference>
<dbReference type="AlphaFoldDB" id="A0A2G5K229"/>
<dbReference type="PANTHER" id="PTHR45754:SF3">
    <property type="entry name" value="METHYLENETETRAHYDROFOLATE REDUCTASE (NADPH)"/>
    <property type="match status" value="1"/>
</dbReference>
<keyword evidence="6 12" id="KW-0274">FAD</keyword>
<sequence>MSDPKFGLSFELFPPRSLEASFKMWSTLEGLVGLDPSFVSVTYGAGGTTRDLSKSAVGVIADHYGLNVAGHLTCVGATRTETLQVAQDYAAAGAKQIVALRGDAPNGATNFEAHPDGFSGSIELIEALAAQNQFNIRVAAYPHVHPDSANADHDIVMLHSKFKAGADSAITQFFFEAEDFLRFRDRAEKAGIKNKIVPGILPVENWAKTKVFSQRCGAQTPDWLDKAFSNTKSKAEHDLLSTAVCTELCDDLINEGVEDLHFYTLNDARLTSDVCRALGRSVTPPVAAKVA</sequence>
<evidence type="ECO:0000256" key="4">
    <source>
        <dbReference type="ARBA" id="ARBA00022605"/>
    </source>
</evidence>
<evidence type="ECO:0000256" key="12">
    <source>
        <dbReference type="RuleBase" id="RU003862"/>
    </source>
</evidence>
<keyword evidence="9" id="KW-0486">Methionine biosynthesis</keyword>
<evidence type="ECO:0000256" key="7">
    <source>
        <dbReference type="ARBA" id="ARBA00023002"/>
    </source>
</evidence>
<evidence type="ECO:0000256" key="3">
    <source>
        <dbReference type="ARBA" id="ARBA00006743"/>
    </source>
</evidence>
<dbReference type="PANTHER" id="PTHR45754">
    <property type="entry name" value="METHYLENETETRAHYDROFOLATE REDUCTASE"/>
    <property type="match status" value="1"/>
</dbReference>
<evidence type="ECO:0000313" key="14">
    <source>
        <dbReference type="Proteomes" id="UP000231516"/>
    </source>
</evidence>
<dbReference type="InterPro" id="IPR004620">
    <property type="entry name" value="MTHF_reductase_bac"/>
</dbReference>
<dbReference type="GO" id="GO:0106312">
    <property type="term" value="F:methylenetetrahydrofolate reductase (NADH) activity"/>
    <property type="evidence" value="ECO:0007669"/>
    <property type="project" value="UniProtKB-EC"/>
</dbReference>
<dbReference type="InterPro" id="IPR029041">
    <property type="entry name" value="FAD-linked_oxidoreductase-like"/>
</dbReference>
<dbReference type="Proteomes" id="UP000231516">
    <property type="component" value="Unassembled WGS sequence"/>
</dbReference>
<name>A0A2G5K229_9RHOB</name>
<comment type="pathway">
    <text evidence="2 12">One-carbon metabolism; tetrahydrofolate interconversion.</text>
</comment>
<keyword evidence="8" id="KW-0520">NAD</keyword>
<dbReference type="GO" id="GO:0035999">
    <property type="term" value="P:tetrahydrofolate interconversion"/>
    <property type="evidence" value="ECO:0007669"/>
    <property type="project" value="UniProtKB-UniPathway"/>
</dbReference>
<keyword evidence="14" id="KW-1185">Reference proteome</keyword>
<dbReference type="UniPathway" id="UPA00193"/>
<organism evidence="13 14">
    <name type="scientific">Paramylibacter kogurei</name>
    <dbReference type="NCBI Taxonomy" id="1889778"/>
    <lineage>
        <taxon>Bacteria</taxon>
        <taxon>Pseudomonadati</taxon>
        <taxon>Pseudomonadota</taxon>
        <taxon>Alphaproteobacteria</taxon>
        <taxon>Rhodobacterales</taxon>
        <taxon>Paracoccaceae</taxon>
        <taxon>Paramylibacter</taxon>
    </lineage>
</organism>
<comment type="caution">
    <text evidence="13">The sequence shown here is derived from an EMBL/GenBank/DDBJ whole genome shotgun (WGS) entry which is preliminary data.</text>
</comment>
<evidence type="ECO:0000256" key="8">
    <source>
        <dbReference type="ARBA" id="ARBA00023027"/>
    </source>
</evidence>
<keyword evidence="4" id="KW-0028">Amino-acid biosynthesis</keyword>
<dbReference type="Gene3D" id="3.20.20.220">
    <property type="match status" value="1"/>
</dbReference>
<evidence type="ECO:0000256" key="9">
    <source>
        <dbReference type="ARBA" id="ARBA00023167"/>
    </source>
</evidence>
<dbReference type="EMBL" id="MDGM01000013">
    <property type="protein sequence ID" value="PIB23561.1"/>
    <property type="molecule type" value="Genomic_DNA"/>
</dbReference>
<keyword evidence="5 12" id="KW-0285">Flavoprotein</keyword>
<dbReference type="OrthoDB" id="9812555at2"/>
<dbReference type="SUPFAM" id="SSF51730">
    <property type="entry name" value="FAD-linked oxidoreductase"/>
    <property type="match status" value="1"/>
</dbReference>
<comment type="cofactor">
    <cofactor evidence="1 12">
        <name>FAD</name>
        <dbReference type="ChEBI" id="CHEBI:57692"/>
    </cofactor>
</comment>
<evidence type="ECO:0000256" key="11">
    <source>
        <dbReference type="ARBA" id="ARBA00048628"/>
    </source>
</evidence>
<keyword evidence="7 12" id="KW-0560">Oxidoreductase</keyword>
<protein>
    <recommendedName>
        <fullName evidence="12">Methylenetetrahydrofolate reductase</fullName>
        <ecNumber evidence="12">1.5.1.54</ecNumber>
    </recommendedName>
</protein>
<dbReference type="GO" id="GO:0009086">
    <property type="term" value="P:methionine biosynthetic process"/>
    <property type="evidence" value="ECO:0007669"/>
    <property type="project" value="UniProtKB-KW"/>
</dbReference>
<reference evidence="13 14" key="1">
    <citation type="submission" date="2016-08" db="EMBL/GenBank/DDBJ databases">
        <title>Draft genome of Amylibacter sp. strain 4G11.</title>
        <authorList>
            <person name="Wong S.-K."/>
            <person name="Hamasaki K."/>
            <person name="Yoshizawa S."/>
        </authorList>
    </citation>
    <scope>NUCLEOTIDE SEQUENCE [LARGE SCALE GENOMIC DNA]</scope>
    <source>
        <strain evidence="13 14">4G11</strain>
    </source>
</reference>
<dbReference type="GO" id="GO:0005829">
    <property type="term" value="C:cytosol"/>
    <property type="evidence" value="ECO:0007669"/>
    <property type="project" value="InterPro"/>
</dbReference>
<evidence type="ECO:0000256" key="5">
    <source>
        <dbReference type="ARBA" id="ARBA00022630"/>
    </source>
</evidence>
<dbReference type="Pfam" id="PF02219">
    <property type="entry name" value="MTHFR"/>
    <property type="match status" value="1"/>
</dbReference>
<evidence type="ECO:0000313" key="13">
    <source>
        <dbReference type="EMBL" id="PIB23561.1"/>
    </source>
</evidence>
<comment type="pathway">
    <text evidence="10">Amino-acid biosynthesis; L-methionine biosynthesis via de novo pathway.</text>
</comment>
<evidence type="ECO:0000256" key="2">
    <source>
        <dbReference type="ARBA" id="ARBA00004777"/>
    </source>
</evidence>
<evidence type="ECO:0000256" key="6">
    <source>
        <dbReference type="ARBA" id="ARBA00022827"/>
    </source>
</evidence>
<dbReference type="GO" id="GO:0071949">
    <property type="term" value="F:FAD binding"/>
    <property type="evidence" value="ECO:0007669"/>
    <property type="project" value="TreeGrafter"/>
</dbReference>
<dbReference type="CDD" id="cd00537">
    <property type="entry name" value="MTHFR"/>
    <property type="match status" value="1"/>
</dbReference>
<evidence type="ECO:0000256" key="10">
    <source>
        <dbReference type="ARBA" id="ARBA00034478"/>
    </source>
</evidence>